<evidence type="ECO:0008006" key="5">
    <source>
        <dbReference type="Google" id="ProtNLM"/>
    </source>
</evidence>
<keyword evidence="4" id="KW-1185">Reference proteome</keyword>
<keyword evidence="2" id="KW-0812">Transmembrane</keyword>
<evidence type="ECO:0000256" key="2">
    <source>
        <dbReference type="SAM" id="Phobius"/>
    </source>
</evidence>
<dbReference type="RefSeq" id="WP_132985547.1">
    <property type="nucleotide sequence ID" value="NZ_BMME01000001.1"/>
</dbReference>
<feature type="compositionally biased region" description="Low complexity" evidence="1">
    <location>
        <begin position="193"/>
        <end position="205"/>
    </location>
</feature>
<evidence type="ECO:0000313" key="4">
    <source>
        <dbReference type="Proteomes" id="UP000599009"/>
    </source>
</evidence>
<name>A0ABQ2E8C5_9GAMM</name>
<sequence length="269" mass="28162">MRAEAPGARTWLLGAVALWALATWLLGLFGLGGRIDRLPPDPALVQALPAAPQPGDARLGPLAQYAEFGDRPLFTTDRRPQPFVINPEDESAPAEFEYVLTSVLRTPGLEVAIVQPSGGGESVRLKVGEAAEGAPGWHLVSLAPRSAVFDGPEGQRTLELRVFDGVGGEAPTAMAVPAPRQAGRGQPTPGQDAQGRAAAGSLRAGSGDGPAMVTTSSSPEPAEVEVPAPGQQEPDADASVATPDEQVDAIRQRIEARRARLREQAQQDR</sequence>
<dbReference type="EMBL" id="BMME01000001">
    <property type="protein sequence ID" value="GGJ99163.1"/>
    <property type="molecule type" value="Genomic_DNA"/>
</dbReference>
<comment type="caution">
    <text evidence="3">The sequence shown here is derived from an EMBL/GenBank/DDBJ whole genome shotgun (WGS) entry which is preliminary data.</text>
</comment>
<evidence type="ECO:0000256" key="1">
    <source>
        <dbReference type="SAM" id="MobiDB-lite"/>
    </source>
</evidence>
<keyword evidence="2" id="KW-0472">Membrane</keyword>
<proteinExistence type="predicted"/>
<evidence type="ECO:0000313" key="3">
    <source>
        <dbReference type="EMBL" id="GGJ99163.1"/>
    </source>
</evidence>
<dbReference type="Proteomes" id="UP000599009">
    <property type="component" value="Unassembled WGS sequence"/>
</dbReference>
<feature type="transmembrane region" description="Helical" evidence="2">
    <location>
        <begin position="12"/>
        <end position="32"/>
    </location>
</feature>
<feature type="compositionally biased region" description="Low complexity" evidence="1">
    <location>
        <begin position="216"/>
        <end position="229"/>
    </location>
</feature>
<protein>
    <recommendedName>
        <fullName evidence="5">General secretion pathway protein GspN</fullName>
    </recommendedName>
</protein>
<organism evidence="3 4">
    <name type="scientific">Luteimonas terricola</name>
    <dbReference type="NCBI Taxonomy" id="645597"/>
    <lineage>
        <taxon>Bacteria</taxon>
        <taxon>Pseudomonadati</taxon>
        <taxon>Pseudomonadota</taxon>
        <taxon>Gammaproteobacteria</taxon>
        <taxon>Lysobacterales</taxon>
        <taxon>Lysobacteraceae</taxon>
        <taxon>Luteimonas</taxon>
    </lineage>
</organism>
<gene>
    <name evidence="3" type="ORF">GCM10011394_05360</name>
</gene>
<feature type="compositionally biased region" description="Basic and acidic residues" evidence="1">
    <location>
        <begin position="248"/>
        <end position="269"/>
    </location>
</feature>
<accession>A0ABQ2E8C5</accession>
<reference evidence="4" key="1">
    <citation type="journal article" date="2019" name="Int. J. Syst. Evol. Microbiol.">
        <title>The Global Catalogue of Microorganisms (GCM) 10K type strain sequencing project: providing services to taxonomists for standard genome sequencing and annotation.</title>
        <authorList>
            <consortium name="The Broad Institute Genomics Platform"/>
            <consortium name="The Broad Institute Genome Sequencing Center for Infectious Disease"/>
            <person name="Wu L."/>
            <person name="Ma J."/>
        </authorList>
    </citation>
    <scope>NUCLEOTIDE SEQUENCE [LARGE SCALE GENOMIC DNA]</scope>
    <source>
        <strain evidence="4">CGMCC 1.8985</strain>
    </source>
</reference>
<feature type="region of interest" description="Disordered" evidence="1">
    <location>
        <begin position="171"/>
        <end position="269"/>
    </location>
</feature>
<keyword evidence="2" id="KW-1133">Transmembrane helix</keyword>